<gene>
    <name evidence="8" type="ORF">EWB00_004705</name>
</gene>
<dbReference type="EMBL" id="FN319618">
    <property type="protein sequence ID" value="CAX75345.1"/>
    <property type="molecule type" value="mRNA"/>
</dbReference>
<dbReference type="PROSITE" id="PS00170">
    <property type="entry name" value="CSA_PPIASE_1"/>
    <property type="match status" value="1"/>
</dbReference>
<keyword evidence="2" id="KW-0732">Signal</keyword>
<dbReference type="InterPro" id="IPR020892">
    <property type="entry name" value="Cyclophilin-type_PPIase_CS"/>
</dbReference>
<comment type="function">
    <text evidence="5">PPIases accelerate the folding of proteins. It catalyzes the cis-trans isomerization of proline imidic peptide bonds in oligopeptides.</text>
</comment>
<proteinExistence type="evidence at transcript level"/>
<reference evidence="8 9" key="3">
    <citation type="submission" date="2019-03" db="EMBL/GenBank/DDBJ databases">
        <title>An improved genome assembly of the fluke Schistosoma japonicum.</title>
        <authorList>
            <person name="Hu W."/>
            <person name="Luo F."/>
            <person name="Yin M."/>
            <person name="Mo X."/>
            <person name="Sun C."/>
            <person name="Wu Q."/>
            <person name="Zhu B."/>
            <person name="Xiang M."/>
            <person name="Wang J."/>
            <person name="Wang Y."/>
            <person name="Zhang T."/>
            <person name="Xu B."/>
            <person name="Zheng H."/>
            <person name="Feng Z."/>
        </authorList>
    </citation>
    <scope>NUCLEOTIDE SEQUENCE [LARGE SCALE GENOMIC DNA]</scope>
    <source>
        <strain evidence="8">HuSjv2</strain>
        <tissue evidence="8">Worms</tissue>
    </source>
</reference>
<dbReference type="Pfam" id="PF00160">
    <property type="entry name" value="Pro_isomerase"/>
    <property type="match status" value="1"/>
</dbReference>
<dbReference type="EMBL" id="SKCS01000301">
    <property type="protein sequence ID" value="TNN11318.1"/>
    <property type="molecule type" value="Genomic_DNA"/>
</dbReference>
<sequence length="229" mass="25282">MFIRVRGRLINRKDLFMAVLRVLCGLLLVSILFLGFVLSEANGPKVTEKVFFDIEVDKQPLGRIIIGLFGKTVPKTVENFKQLSIGTTLKDGRTAAYKGSTFHRVIKSFMIQGGDFTNHDGTGGFSIYGERFPDENFKLKHVGAGWLSMANAGPNTNGAQFFITTTKTPWLDGKHVVFGKVVEGMSVVRQIENMQTDSRDRPVKSVKIANCGHIPVDVPFSVSNTDAVE</sequence>
<evidence type="ECO:0000256" key="1">
    <source>
        <dbReference type="ARBA" id="ARBA00000971"/>
    </source>
</evidence>
<dbReference type="EC" id="5.2.1.8" evidence="5"/>
<dbReference type="EMBL" id="FN314776">
    <property type="protein sequence ID" value="CAX70508.1"/>
    <property type="molecule type" value="mRNA"/>
</dbReference>
<dbReference type="GO" id="GO:0016018">
    <property type="term" value="F:cyclosporin A binding"/>
    <property type="evidence" value="ECO:0007669"/>
    <property type="project" value="TreeGrafter"/>
</dbReference>
<evidence type="ECO:0000256" key="5">
    <source>
        <dbReference type="RuleBase" id="RU363019"/>
    </source>
</evidence>
<dbReference type="PRINTS" id="PR00153">
    <property type="entry name" value="CSAPPISMRASE"/>
</dbReference>
<comment type="catalytic activity">
    <reaction evidence="1 5">
        <text>[protein]-peptidylproline (omega=180) = [protein]-peptidylproline (omega=0)</text>
        <dbReference type="Rhea" id="RHEA:16237"/>
        <dbReference type="Rhea" id="RHEA-COMP:10747"/>
        <dbReference type="Rhea" id="RHEA-COMP:10748"/>
        <dbReference type="ChEBI" id="CHEBI:83833"/>
        <dbReference type="ChEBI" id="CHEBI:83834"/>
        <dbReference type="EC" id="5.2.1.8"/>
    </reaction>
</comment>
<dbReference type="FunFam" id="2.40.100.10:FF:000001">
    <property type="entry name" value="Peptidyl-prolyl cis-trans isomerase"/>
    <property type="match status" value="1"/>
</dbReference>
<dbReference type="GO" id="GO:0006457">
    <property type="term" value="P:protein folding"/>
    <property type="evidence" value="ECO:0007669"/>
    <property type="project" value="InterPro"/>
</dbReference>
<dbReference type="OrthoDB" id="193499at2759"/>
<keyword evidence="4 5" id="KW-0413">Isomerase</keyword>
<dbReference type="GO" id="GO:0003755">
    <property type="term" value="F:peptidyl-prolyl cis-trans isomerase activity"/>
    <property type="evidence" value="ECO:0007669"/>
    <property type="project" value="UniProtKB-UniRule"/>
</dbReference>
<accession>C1L730</accession>
<reference evidence="7" key="2">
    <citation type="submission" date="2009-03" db="EMBL/GenBank/DDBJ databases">
        <authorList>
            <person name="Gang L."/>
        </authorList>
    </citation>
    <scope>NUCLEOTIDE SEQUENCE</scope>
    <source>
        <strain evidence="7">Anhui</strain>
    </source>
</reference>
<feature type="domain" description="PPIase cyclophilin-type" evidence="6">
    <location>
        <begin position="51"/>
        <end position="213"/>
    </location>
</feature>
<dbReference type="Gene3D" id="2.40.100.10">
    <property type="entry name" value="Cyclophilin-like"/>
    <property type="match status" value="1"/>
</dbReference>
<protein>
    <recommendedName>
        <fullName evidence="5">Peptidyl-prolyl cis-trans isomerase</fullName>
        <shortName evidence="5">PPIase</shortName>
        <ecNumber evidence="5">5.2.1.8</ecNumber>
    </recommendedName>
</protein>
<dbReference type="CDD" id="cd01926">
    <property type="entry name" value="cyclophilin_ABH_like"/>
    <property type="match status" value="1"/>
</dbReference>
<reference evidence="7" key="1">
    <citation type="journal article" date="2009" name="Nature">
        <title>The Schistosoma japonicum genome reveals features of host-parasite interplay.</title>
        <authorList>
            <person name="Liu F."/>
            <person name="Zhou Y."/>
            <person name="Wang Z.Q."/>
            <person name="Lu G."/>
            <person name="Zheng H."/>
            <person name="Brindley P.J."/>
            <person name="McManus D.P."/>
            <person name="Blair D."/>
            <person name="Zhang Q.H."/>
            <person name="Zhong Y."/>
            <person name="Wang S."/>
            <person name="Han Z.G."/>
            <person name="Chen Z."/>
        </authorList>
    </citation>
    <scope>NUCLEOTIDE SEQUENCE</scope>
    <source>
        <strain evidence="7">Anhui</strain>
    </source>
</reference>
<dbReference type="SUPFAM" id="SSF50891">
    <property type="entry name" value="Cyclophilin-like"/>
    <property type="match status" value="1"/>
</dbReference>
<organism evidence="7">
    <name type="scientific">Schistosoma japonicum</name>
    <name type="common">Blood fluke</name>
    <dbReference type="NCBI Taxonomy" id="6182"/>
    <lineage>
        <taxon>Eukaryota</taxon>
        <taxon>Metazoa</taxon>
        <taxon>Spiralia</taxon>
        <taxon>Lophotrochozoa</taxon>
        <taxon>Platyhelminthes</taxon>
        <taxon>Trematoda</taxon>
        <taxon>Digenea</taxon>
        <taxon>Strigeidida</taxon>
        <taxon>Schistosomatoidea</taxon>
        <taxon>Schistosomatidae</taxon>
        <taxon>Schistosoma</taxon>
    </lineage>
</organism>
<dbReference type="InterPro" id="IPR029000">
    <property type="entry name" value="Cyclophilin-like_dom_sf"/>
</dbReference>
<dbReference type="PROSITE" id="PS50072">
    <property type="entry name" value="CSA_PPIASE_2"/>
    <property type="match status" value="1"/>
</dbReference>
<evidence type="ECO:0000256" key="2">
    <source>
        <dbReference type="ARBA" id="ARBA00022729"/>
    </source>
</evidence>
<evidence type="ECO:0000256" key="4">
    <source>
        <dbReference type="ARBA" id="ARBA00023235"/>
    </source>
</evidence>
<dbReference type="PANTHER" id="PTHR11071">
    <property type="entry name" value="PEPTIDYL-PROLYL CIS-TRANS ISOMERASE"/>
    <property type="match status" value="1"/>
</dbReference>
<keyword evidence="3 5" id="KW-0697">Rotamase</keyword>
<dbReference type="PANTHER" id="PTHR11071:SF561">
    <property type="entry name" value="PEPTIDYL-PROLYL CIS-TRANS ISOMERASE D-RELATED"/>
    <property type="match status" value="1"/>
</dbReference>
<keyword evidence="9" id="KW-1185">Reference proteome</keyword>
<dbReference type="InterPro" id="IPR002130">
    <property type="entry name" value="Cyclophilin-type_PPIase_dom"/>
</dbReference>
<evidence type="ECO:0000259" key="6">
    <source>
        <dbReference type="PROSITE" id="PS50072"/>
    </source>
</evidence>
<name>C1L730_SCHJA</name>
<evidence type="ECO:0000313" key="9">
    <source>
        <dbReference type="Proteomes" id="UP000311919"/>
    </source>
</evidence>
<dbReference type="Proteomes" id="UP000311919">
    <property type="component" value="Unassembled WGS sequence"/>
</dbReference>
<evidence type="ECO:0000256" key="3">
    <source>
        <dbReference type="ARBA" id="ARBA00023110"/>
    </source>
</evidence>
<comment type="similarity">
    <text evidence="5">Belongs to the cyclophilin-type PPIase family.</text>
</comment>
<dbReference type="STRING" id="6182.C1L730"/>
<evidence type="ECO:0000313" key="7">
    <source>
        <dbReference type="EMBL" id="CAX70508.1"/>
    </source>
</evidence>
<dbReference type="AlphaFoldDB" id="C1L730"/>
<evidence type="ECO:0000313" key="8">
    <source>
        <dbReference type="EMBL" id="TNN11318.1"/>
    </source>
</evidence>
<dbReference type="GO" id="GO:0005737">
    <property type="term" value="C:cytoplasm"/>
    <property type="evidence" value="ECO:0007669"/>
    <property type="project" value="TreeGrafter"/>
</dbReference>